<sequence length="218" mass="24780">MTETTKQVSENDQLRADIYQLLAALLRREPSQELLQFLTNLEVDANEDNAMTRAWLALKLAAAQFSPEQLQDEYFNLFIGVGAGEILPYGSWFMTGSLMDKPLALLRQDLMQLGFERQDEVKEPEDHVAALFEVMSVLILEAPSHQQLAFYRRHIGSWIVRFFDTLSRCQSAAFYGVVAQLGRAFFETEIAEFERLVLSTPVVETPDVQIQPKASEMA</sequence>
<dbReference type="InterPro" id="IPR020945">
    <property type="entry name" value="DMSO/NO3_reduct_chaperone"/>
</dbReference>
<accession>A0A4V2RSS0</accession>
<proteinExistence type="predicted"/>
<keyword evidence="1" id="KW-0143">Chaperone</keyword>
<dbReference type="SUPFAM" id="SSF89155">
    <property type="entry name" value="TorD-like"/>
    <property type="match status" value="1"/>
</dbReference>
<dbReference type="Pfam" id="PF02613">
    <property type="entry name" value="Nitrate_red_del"/>
    <property type="match status" value="1"/>
</dbReference>
<dbReference type="EMBL" id="SLWF01000005">
    <property type="protein sequence ID" value="TCN87053.1"/>
    <property type="molecule type" value="Genomic_DNA"/>
</dbReference>
<dbReference type="OrthoDB" id="8526323at2"/>
<gene>
    <name evidence="2" type="ORF">EDC91_10555</name>
</gene>
<evidence type="ECO:0000313" key="2">
    <source>
        <dbReference type="EMBL" id="TCN87053.1"/>
    </source>
</evidence>
<dbReference type="InterPro" id="IPR050289">
    <property type="entry name" value="TorD/DmsD_chaperones"/>
</dbReference>
<comment type="caution">
    <text evidence="2">The sequence shown here is derived from an EMBL/GenBank/DDBJ whole genome shotgun (WGS) entry which is preliminary data.</text>
</comment>
<protein>
    <submittedName>
        <fullName evidence="2">TorA maturation chaperone TorD</fullName>
    </submittedName>
</protein>
<dbReference type="InterPro" id="IPR036411">
    <property type="entry name" value="TorD-like_sf"/>
</dbReference>
<dbReference type="RefSeq" id="WP_133038226.1">
    <property type="nucleotide sequence ID" value="NZ_SLWF01000005.1"/>
</dbReference>
<dbReference type="Proteomes" id="UP000294832">
    <property type="component" value="Unassembled WGS sequence"/>
</dbReference>
<reference evidence="2 3" key="1">
    <citation type="submission" date="2019-03" db="EMBL/GenBank/DDBJ databases">
        <title>Freshwater and sediment microbial communities from various areas in North America, analyzing microbe dynamics in response to fracking.</title>
        <authorList>
            <person name="Lamendella R."/>
        </authorList>
    </citation>
    <scope>NUCLEOTIDE SEQUENCE [LARGE SCALE GENOMIC DNA]</scope>
    <source>
        <strain evidence="2 3">74A</strain>
    </source>
</reference>
<dbReference type="Gene3D" id="1.10.3480.10">
    <property type="entry name" value="TorD-like"/>
    <property type="match status" value="1"/>
</dbReference>
<dbReference type="AlphaFoldDB" id="A0A4V2RSS0"/>
<evidence type="ECO:0000313" key="3">
    <source>
        <dbReference type="Proteomes" id="UP000294832"/>
    </source>
</evidence>
<dbReference type="PANTHER" id="PTHR34227:SF1">
    <property type="entry name" value="DIMETHYL SULFOXIDE REDUCTASE CHAPERONE-RELATED"/>
    <property type="match status" value="1"/>
</dbReference>
<dbReference type="PANTHER" id="PTHR34227">
    <property type="entry name" value="CHAPERONE PROTEIN YCDY"/>
    <property type="match status" value="1"/>
</dbReference>
<name>A0A4V2RSS0_9GAMM</name>
<organism evidence="2 3">
    <name type="scientific">Shewanella fodinae</name>
    <dbReference type="NCBI Taxonomy" id="552357"/>
    <lineage>
        <taxon>Bacteria</taxon>
        <taxon>Pseudomonadati</taxon>
        <taxon>Pseudomonadota</taxon>
        <taxon>Gammaproteobacteria</taxon>
        <taxon>Alteromonadales</taxon>
        <taxon>Shewanellaceae</taxon>
        <taxon>Shewanella</taxon>
    </lineage>
</organism>
<evidence type="ECO:0000256" key="1">
    <source>
        <dbReference type="ARBA" id="ARBA00023186"/>
    </source>
</evidence>
<keyword evidence="3" id="KW-1185">Reference proteome</keyword>